<dbReference type="InParanoid" id="A0A3P7F1Y4"/>
<dbReference type="AlphaFoldDB" id="A0A3P7F1Y4"/>
<proteinExistence type="predicted"/>
<gene>
    <name evidence="1" type="ORF">WBA_LOCUS12568</name>
</gene>
<organism evidence="1 2">
    <name type="scientific">Wuchereria bancrofti</name>
    <dbReference type="NCBI Taxonomy" id="6293"/>
    <lineage>
        <taxon>Eukaryota</taxon>
        <taxon>Metazoa</taxon>
        <taxon>Ecdysozoa</taxon>
        <taxon>Nematoda</taxon>
        <taxon>Chromadorea</taxon>
        <taxon>Rhabditida</taxon>
        <taxon>Spirurina</taxon>
        <taxon>Spiruromorpha</taxon>
        <taxon>Filarioidea</taxon>
        <taxon>Onchocercidae</taxon>
        <taxon>Wuchereria</taxon>
    </lineage>
</organism>
<dbReference type="Proteomes" id="UP000270924">
    <property type="component" value="Unassembled WGS sequence"/>
</dbReference>
<dbReference type="OrthoDB" id="5853605at2759"/>
<sequence length="93" mass="11536">MQNPPVYKYSIDDEKWDKYGPYRPILHLTMCQLHVTLREFKNDVNEEISKTDEYRKIRQIDLITIRKLVLELEKTQLDYEKRLERYEKLFEKI</sequence>
<keyword evidence="2" id="KW-1185">Reference proteome</keyword>
<name>A0A3P7F1Y4_WUCBA</name>
<dbReference type="EMBL" id="UYWW01012906">
    <property type="protein sequence ID" value="VDM22609.1"/>
    <property type="molecule type" value="Genomic_DNA"/>
</dbReference>
<evidence type="ECO:0000313" key="2">
    <source>
        <dbReference type="Proteomes" id="UP000270924"/>
    </source>
</evidence>
<reference evidence="1 2" key="1">
    <citation type="submission" date="2018-11" db="EMBL/GenBank/DDBJ databases">
        <authorList>
            <consortium name="Pathogen Informatics"/>
        </authorList>
    </citation>
    <scope>NUCLEOTIDE SEQUENCE [LARGE SCALE GENOMIC DNA]</scope>
</reference>
<protein>
    <submittedName>
        <fullName evidence="1">Uncharacterized protein</fullName>
    </submittedName>
</protein>
<evidence type="ECO:0000313" key="1">
    <source>
        <dbReference type="EMBL" id="VDM22609.1"/>
    </source>
</evidence>
<accession>A0A3P7F1Y4</accession>